<accession>A0A239WZ25</accession>
<name>A0A239WZ25_STRAI</name>
<gene>
    <name evidence="1" type="ORF">SAMEA4504048_01016</name>
</gene>
<reference evidence="1 2" key="1">
    <citation type="submission" date="2017-06" db="EMBL/GenBank/DDBJ databases">
        <authorList>
            <consortium name="Pathogen Informatics"/>
        </authorList>
    </citation>
    <scope>NUCLEOTIDE SEQUENCE [LARGE SCALE GENOMIC DNA]</scope>
    <source>
        <strain evidence="1 2">NCTC11291</strain>
    </source>
</reference>
<proteinExistence type="predicted"/>
<sequence>MENKEFGLPKITCTDFNVYIDGVRLNGAMPQTVTANQGRFKKQVTITFAASEFDDRRVPESNVQETYNTKIREVAEWERKTFGEITKDNAK</sequence>
<protein>
    <submittedName>
        <fullName evidence="1">Uncharacterized protein</fullName>
    </submittedName>
</protein>
<evidence type="ECO:0000313" key="2">
    <source>
        <dbReference type="Proteomes" id="UP000215144"/>
    </source>
</evidence>
<dbReference type="Proteomes" id="UP000215144">
    <property type="component" value="Chromosome 1"/>
</dbReference>
<organism evidence="1 2">
    <name type="scientific">Streptococcus acidominimus</name>
    <dbReference type="NCBI Taxonomy" id="1326"/>
    <lineage>
        <taxon>Bacteria</taxon>
        <taxon>Bacillati</taxon>
        <taxon>Bacillota</taxon>
        <taxon>Bacilli</taxon>
        <taxon>Lactobacillales</taxon>
        <taxon>Streptococcaceae</taxon>
        <taxon>Streptococcus</taxon>
    </lineage>
</organism>
<dbReference type="EMBL" id="LT906454">
    <property type="protein sequence ID" value="SNV39672.1"/>
    <property type="molecule type" value="Genomic_DNA"/>
</dbReference>
<dbReference type="RefSeq" id="WP_095122447.1">
    <property type="nucleotide sequence ID" value="NZ_LT906454.1"/>
</dbReference>
<dbReference type="OrthoDB" id="9990132at2"/>
<dbReference type="KEGG" id="saco:SAME_01016"/>
<evidence type="ECO:0000313" key="1">
    <source>
        <dbReference type="EMBL" id="SNV39672.1"/>
    </source>
</evidence>
<dbReference type="AlphaFoldDB" id="A0A239WZ25"/>